<dbReference type="AlphaFoldDB" id="A0A7W9MHP9"/>
<evidence type="ECO:0008006" key="6">
    <source>
        <dbReference type="Google" id="ProtNLM"/>
    </source>
</evidence>
<gene>
    <name evidence="4" type="ORF">F4562_004217</name>
</gene>
<keyword evidence="3" id="KW-0732">Signal</keyword>
<evidence type="ECO:0000313" key="4">
    <source>
        <dbReference type="EMBL" id="MBB5821155.1"/>
    </source>
</evidence>
<proteinExistence type="predicted"/>
<feature type="compositionally biased region" description="Low complexity" evidence="1">
    <location>
        <begin position="114"/>
        <end position="123"/>
    </location>
</feature>
<feature type="chain" id="PRO_5031021511" description="Basic proline-rich protein" evidence="3">
    <location>
        <begin position="23"/>
        <end position="586"/>
    </location>
</feature>
<dbReference type="Proteomes" id="UP000540685">
    <property type="component" value="Unassembled WGS sequence"/>
</dbReference>
<feature type="compositionally biased region" description="Pro residues" evidence="1">
    <location>
        <begin position="124"/>
        <end position="134"/>
    </location>
</feature>
<feature type="compositionally biased region" description="Pro residues" evidence="1">
    <location>
        <begin position="93"/>
        <end position="113"/>
    </location>
</feature>
<keyword evidence="5" id="KW-1185">Reference proteome</keyword>
<reference evidence="4 5" key="1">
    <citation type="submission" date="2020-08" db="EMBL/GenBank/DDBJ databases">
        <title>Sequencing the genomes of 1000 actinobacteria strains.</title>
        <authorList>
            <person name="Klenk H.-P."/>
        </authorList>
    </citation>
    <scope>NUCLEOTIDE SEQUENCE [LARGE SCALE GENOMIC DNA]</scope>
    <source>
        <strain evidence="4 5">DSM 46887</strain>
    </source>
</reference>
<feature type="compositionally biased region" description="Pro residues" evidence="1">
    <location>
        <begin position="514"/>
        <end position="532"/>
    </location>
</feature>
<feature type="compositionally biased region" description="Basic residues" evidence="1">
    <location>
        <begin position="577"/>
        <end position="586"/>
    </location>
</feature>
<keyword evidence="2" id="KW-0812">Transmembrane</keyword>
<accession>A0A7W9MHP9</accession>
<evidence type="ECO:0000256" key="3">
    <source>
        <dbReference type="SAM" id="SignalP"/>
    </source>
</evidence>
<feature type="transmembrane region" description="Helical" evidence="2">
    <location>
        <begin position="187"/>
        <end position="205"/>
    </location>
</feature>
<evidence type="ECO:0000256" key="2">
    <source>
        <dbReference type="SAM" id="Phobius"/>
    </source>
</evidence>
<protein>
    <recommendedName>
        <fullName evidence="6">Basic proline-rich protein</fullName>
    </recommendedName>
</protein>
<dbReference type="RefSeq" id="WP_184544942.1">
    <property type="nucleotide sequence ID" value="NZ_JACHMP010000001.1"/>
</dbReference>
<feature type="compositionally biased region" description="Low complexity" evidence="1">
    <location>
        <begin position="61"/>
        <end position="92"/>
    </location>
</feature>
<name>A0A7W9MHP9_9ACTN</name>
<comment type="caution">
    <text evidence="4">The sequence shown here is derived from an EMBL/GenBank/DDBJ whole genome shotgun (WGS) entry which is preliminary data.</text>
</comment>
<feature type="signal peptide" evidence="3">
    <location>
        <begin position="1"/>
        <end position="22"/>
    </location>
</feature>
<organism evidence="4 5">
    <name type="scientific">Streptosporangium becharense</name>
    <dbReference type="NCBI Taxonomy" id="1816182"/>
    <lineage>
        <taxon>Bacteria</taxon>
        <taxon>Bacillati</taxon>
        <taxon>Actinomycetota</taxon>
        <taxon>Actinomycetes</taxon>
        <taxon>Streptosporangiales</taxon>
        <taxon>Streptosporangiaceae</taxon>
        <taxon>Streptosporangium</taxon>
    </lineage>
</organism>
<feature type="region of interest" description="Disordered" evidence="1">
    <location>
        <begin position="310"/>
        <end position="586"/>
    </location>
</feature>
<sequence length="586" mass="59640">MSLGLSGAVLLAVAPFAGLSQADSVARVAVAQLTEIPGCDVDPAGPCDTEEPTPVVTVTTTVPPEGGTETPAPQQTVTTTVIVPPKTKTPTTQAPPPQTPPPQETVAPPPPVVQPTQAPVIPTATPPVTPPPESDPQFPNSTPDQGIPSAETTPSLGPVSPEGASSATLEMRNAGSEFDGATLSRQLALPALILVLLVLFAVLIFEGRLRRLAHAAAVRRAGPRPTGYHADPMPPAGYPAAPAYGPSMPYQTGTAYAPIISLVPMQMYSPVYPESYPPEQFQYPYDQATAQYPYGQQTAQYAYEQQTTGFVPQPGQEQQPGAYGQAPHGPMGHPGQAPYGQAGQPGQVPYAPVDQPGQAPHGPMGQPGQVPYGPGEQAGHEVHPGQPGQGGPSAAFHDSGVSPSGPVPHEGGRPQEPWQGRPAEGPQPSGPDPQHGPGQHGPGQYGPQAGPEQGGSGQPGPEQGGPGVPPPPGPGVEFRPFGPEPGEGHPARGTTEFAGAPFPQEPGQGGPWAPGAPGPQPPGAPGPYPPGAPGAQPFGGPGPYPPGGPQPPGGPGLPEEPGQTATYPLPGQDIDKKKRGLFRRSK</sequence>
<dbReference type="EMBL" id="JACHMP010000001">
    <property type="protein sequence ID" value="MBB5821155.1"/>
    <property type="molecule type" value="Genomic_DNA"/>
</dbReference>
<evidence type="ECO:0000313" key="5">
    <source>
        <dbReference type="Proteomes" id="UP000540685"/>
    </source>
</evidence>
<keyword evidence="2" id="KW-0472">Membrane</keyword>
<feature type="region of interest" description="Disordered" evidence="1">
    <location>
        <begin position="61"/>
        <end position="167"/>
    </location>
</feature>
<feature type="compositionally biased region" description="Gly residues" evidence="1">
    <location>
        <begin position="452"/>
        <end position="466"/>
    </location>
</feature>
<keyword evidence="2" id="KW-1133">Transmembrane helix</keyword>
<dbReference type="PRINTS" id="PR01217">
    <property type="entry name" value="PRICHEXTENSN"/>
</dbReference>
<feature type="compositionally biased region" description="Low complexity" evidence="1">
    <location>
        <begin position="334"/>
        <end position="352"/>
    </location>
</feature>
<evidence type="ECO:0000256" key="1">
    <source>
        <dbReference type="SAM" id="MobiDB-lite"/>
    </source>
</evidence>
<feature type="compositionally biased region" description="Pro residues" evidence="1">
    <location>
        <begin position="540"/>
        <end position="555"/>
    </location>
</feature>
<feature type="compositionally biased region" description="Polar residues" evidence="1">
    <location>
        <begin position="137"/>
        <end position="155"/>
    </location>
</feature>